<evidence type="ECO:0000259" key="3">
    <source>
        <dbReference type="Pfam" id="PF23069"/>
    </source>
</evidence>
<dbReference type="InterPro" id="IPR055472">
    <property type="entry name" value="DUF7044"/>
</dbReference>
<dbReference type="InterPro" id="IPR055470">
    <property type="entry name" value="DUF7042"/>
</dbReference>
<keyword evidence="7" id="KW-1185">Reference proteome</keyword>
<dbReference type="Proteomes" id="UP000596742">
    <property type="component" value="Unassembled WGS sequence"/>
</dbReference>
<keyword evidence="2" id="KW-0472">Membrane</keyword>
<dbReference type="PANTHER" id="PTHR22255">
    <property type="entry name" value="LP06548P"/>
    <property type="match status" value="1"/>
</dbReference>
<feature type="domain" description="DUF7042" evidence="3">
    <location>
        <begin position="396"/>
        <end position="494"/>
    </location>
</feature>
<dbReference type="Pfam" id="PF23070">
    <property type="entry name" value="DUF7043"/>
    <property type="match status" value="1"/>
</dbReference>
<dbReference type="OrthoDB" id="9979716at2759"/>
<gene>
    <name evidence="6" type="ORF">MGAL_10B073934</name>
</gene>
<dbReference type="PANTHER" id="PTHR22255:SF9">
    <property type="entry name" value="LP06548P"/>
    <property type="match status" value="1"/>
</dbReference>
<dbReference type="EMBL" id="UYJE01005362">
    <property type="protein sequence ID" value="VDI36830.1"/>
    <property type="molecule type" value="Genomic_DNA"/>
</dbReference>
<dbReference type="Pfam" id="PF23071">
    <property type="entry name" value="DUF7044"/>
    <property type="match status" value="1"/>
</dbReference>
<evidence type="ECO:0000259" key="4">
    <source>
        <dbReference type="Pfam" id="PF23070"/>
    </source>
</evidence>
<accession>A0A8B6EML9</accession>
<dbReference type="AlphaFoldDB" id="A0A8B6EML9"/>
<evidence type="ECO:0000259" key="5">
    <source>
        <dbReference type="Pfam" id="PF23071"/>
    </source>
</evidence>
<reference evidence="6" key="1">
    <citation type="submission" date="2018-11" db="EMBL/GenBank/DDBJ databases">
        <authorList>
            <person name="Alioto T."/>
            <person name="Alioto T."/>
        </authorList>
    </citation>
    <scope>NUCLEOTIDE SEQUENCE</scope>
</reference>
<keyword evidence="2" id="KW-0812">Transmembrane</keyword>
<evidence type="ECO:0000313" key="6">
    <source>
        <dbReference type="EMBL" id="VDI36830.1"/>
    </source>
</evidence>
<keyword evidence="2" id="KW-1133">Transmembrane helix</keyword>
<dbReference type="InterPro" id="IPR055471">
    <property type="entry name" value="DUF7043"/>
</dbReference>
<feature type="domain" description="DUF7042" evidence="3">
    <location>
        <begin position="124"/>
        <end position="250"/>
    </location>
</feature>
<evidence type="ECO:0000313" key="7">
    <source>
        <dbReference type="Proteomes" id="UP000596742"/>
    </source>
</evidence>
<comment type="caution">
    <text evidence="6">The sequence shown here is derived from an EMBL/GenBank/DDBJ whole genome shotgun (WGS) entry which is preliminary data.</text>
</comment>
<feature type="domain" description="DUF7044" evidence="5">
    <location>
        <begin position="25"/>
        <end position="106"/>
    </location>
</feature>
<evidence type="ECO:0000256" key="1">
    <source>
        <dbReference type="SAM" id="MobiDB-lite"/>
    </source>
</evidence>
<feature type="transmembrane region" description="Helical" evidence="2">
    <location>
        <begin position="12"/>
        <end position="30"/>
    </location>
</feature>
<feature type="compositionally biased region" description="Basic and acidic residues" evidence="1">
    <location>
        <begin position="530"/>
        <end position="544"/>
    </location>
</feature>
<protein>
    <submittedName>
        <fullName evidence="6">Uncharacterized protein</fullName>
    </submittedName>
</protein>
<dbReference type="Pfam" id="PF23069">
    <property type="entry name" value="DUF7042"/>
    <property type="match status" value="2"/>
</dbReference>
<evidence type="ECO:0000256" key="2">
    <source>
        <dbReference type="SAM" id="Phobius"/>
    </source>
</evidence>
<feature type="domain" description="DUF7043" evidence="4">
    <location>
        <begin position="261"/>
        <end position="382"/>
    </location>
</feature>
<feature type="region of interest" description="Disordered" evidence="1">
    <location>
        <begin position="524"/>
        <end position="546"/>
    </location>
</feature>
<sequence>MMEVYILTLWNIYPLFLLFITVATACVFPEDIRGRWYQSRYGELEISHNEITRKGTCAQNEDNKYLLYNRSRNCYKCLVITRWHKNILQYKESYCLVENDINALCERIHGEAELHTVVRIPSIPVACPFQGYYSFKYSNSTTHNRQCENPLSEIRACADDSKFKFIYRKCPGMPETSNKELDFQCLATWESGEKFLYGKFQSPQLTSREQMYRCFMHNFFSMSGDMSISADATCQGLQSPTVGVSTMKLDKEPDDHRWPLQRCSFPKFFIHHKRWRDLSGQYVLEVESQMFRIKDKHAQETIIFDADEHRSDTWMMLRCISDIDKTLNSQVQEFIVHATDDKCTSKYRCLRLKKRHNKVIELHIGEAVDDRFSVCSDSQFLNALKFIIIQNHKHMKPTSCPQKGSFRFADKASDCEGQFISGCRMSDEIEIQHYCPKTSRRSVDIYQCLVSWQEDNVRFVIAHHPSRKSAKCLAYVESADGIDVHEDEFCRDRLSVITSRKINYALFKPADGCGNLLPPVGSAAPNGYTSDRDNNNNEYPDKTKHNSASGIIDAGSNRSSTQAISLVWLFSLTILSKVIQSIR</sequence>
<proteinExistence type="predicted"/>
<organism evidence="6 7">
    <name type="scientific">Mytilus galloprovincialis</name>
    <name type="common">Mediterranean mussel</name>
    <dbReference type="NCBI Taxonomy" id="29158"/>
    <lineage>
        <taxon>Eukaryota</taxon>
        <taxon>Metazoa</taxon>
        <taxon>Spiralia</taxon>
        <taxon>Lophotrochozoa</taxon>
        <taxon>Mollusca</taxon>
        <taxon>Bivalvia</taxon>
        <taxon>Autobranchia</taxon>
        <taxon>Pteriomorphia</taxon>
        <taxon>Mytilida</taxon>
        <taxon>Mytiloidea</taxon>
        <taxon>Mytilidae</taxon>
        <taxon>Mytilinae</taxon>
        <taxon>Mytilus</taxon>
    </lineage>
</organism>
<name>A0A8B6EML9_MYTGA</name>